<dbReference type="AlphaFoldDB" id="A0A315YHJ0"/>
<evidence type="ECO:0000313" key="2">
    <source>
        <dbReference type="EMBL" id="PWJ10622.1"/>
    </source>
</evidence>
<evidence type="ECO:0000313" key="3">
    <source>
        <dbReference type="Proteomes" id="UP000245720"/>
    </source>
</evidence>
<dbReference type="Proteomes" id="UP000245720">
    <property type="component" value="Unassembled WGS sequence"/>
</dbReference>
<feature type="coiled-coil region" evidence="1">
    <location>
        <begin position="347"/>
        <end position="376"/>
    </location>
</feature>
<dbReference type="EMBL" id="QGDI01000013">
    <property type="protein sequence ID" value="PWJ10622.1"/>
    <property type="molecule type" value="Genomic_DNA"/>
</dbReference>
<proteinExistence type="predicted"/>
<reference evidence="2 3" key="1">
    <citation type="submission" date="2018-05" db="EMBL/GenBank/DDBJ databases">
        <title>The Hungate 1000. A catalogue of reference genomes from the rumen microbiome.</title>
        <authorList>
            <person name="Kelly W."/>
        </authorList>
    </citation>
    <scope>NUCLEOTIDE SEQUENCE [LARGE SCALE GENOMIC DNA]</scope>
    <source>
        <strain evidence="2 3">SAb67</strain>
    </source>
</reference>
<dbReference type="STRING" id="1265.SAMN02910280_2173"/>
<comment type="caution">
    <text evidence="2">The sequence shown here is derived from an EMBL/GenBank/DDBJ whole genome shotgun (WGS) entry which is preliminary data.</text>
</comment>
<sequence length="380" mass="41926">MKLFQKKNAPKSAPELIGAQRGCAEGFDLPAAVQPYEKELYDRLRCAVPIIDAAIMKIIRLTGGFRVICSDESFQQELDSFLAGVPVGLTGRSVGCFADNFLDSLLTYGRAVGEIVTDNEQRRIAGLWNGDISKIRISSGADPFSRSYELRAPDGTSRRIAHPERIVYAELTGGNSLLRGLPSLSGILMRIYQCIGQNYDRAGNIRYAVTYKPTGEASDVMFTRERAQQIAREWADGMNSAKYGQVKDFVAVGDVDIKVIGAENQLFDTNVPVRQILEQLIAKLSIPPFLLGLSWSSTERMSSQQADILTSELEYYRRLLTPVICDVGNAYLASVGAEAACTVEWDNINLQDETALAEARLKNAQAREIELRLEKNQNGG</sequence>
<gene>
    <name evidence="2" type="ORF">IE37_02980</name>
</gene>
<dbReference type="RefSeq" id="WP_181380335.1">
    <property type="nucleotide sequence ID" value="NZ_QGDI01000013.1"/>
</dbReference>
<keyword evidence="1" id="KW-0175">Coiled coil</keyword>
<evidence type="ECO:0008006" key="4">
    <source>
        <dbReference type="Google" id="ProtNLM"/>
    </source>
</evidence>
<name>A0A315YHJ0_RUMFL</name>
<evidence type="ECO:0000256" key="1">
    <source>
        <dbReference type="SAM" id="Coils"/>
    </source>
</evidence>
<organism evidence="2 3">
    <name type="scientific">Ruminococcus flavefaciens</name>
    <dbReference type="NCBI Taxonomy" id="1265"/>
    <lineage>
        <taxon>Bacteria</taxon>
        <taxon>Bacillati</taxon>
        <taxon>Bacillota</taxon>
        <taxon>Clostridia</taxon>
        <taxon>Eubacteriales</taxon>
        <taxon>Oscillospiraceae</taxon>
        <taxon>Ruminococcus</taxon>
    </lineage>
</organism>
<accession>A0A315YHJ0</accession>
<protein>
    <recommendedName>
        <fullName evidence="4">Phage portal protein, HK97 family</fullName>
    </recommendedName>
</protein>